<dbReference type="AlphaFoldDB" id="A0A3D8QQD4"/>
<dbReference type="PANTHER" id="PTHR19848:SF8">
    <property type="entry name" value="F-BOX AND WD REPEAT DOMAIN CONTAINING 7"/>
    <property type="match status" value="1"/>
</dbReference>
<dbReference type="InterPro" id="IPR001680">
    <property type="entry name" value="WD40_rpt"/>
</dbReference>
<evidence type="ECO:0000256" key="3">
    <source>
        <dbReference type="PROSITE-ProRule" id="PRU00221"/>
    </source>
</evidence>
<reference evidence="5 6" key="1">
    <citation type="journal article" date="2018" name="IMA Fungus">
        <title>IMA Genome-F 9: Draft genome sequence of Annulohypoxylon stygium, Aspergillus mulundensis, Berkeleyomyces basicola (syn. Thielaviopsis basicola), Ceratocystis smalleyi, two Cercospora beticola strains, Coleophoma cylindrospora, Fusarium fracticaudum, Phialophora cf. hyalina, and Morchella septimelata.</title>
        <authorList>
            <person name="Wingfield B.D."/>
            <person name="Bills G.F."/>
            <person name="Dong Y."/>
            <person name="Huang W."/>
            <person name="Nel W.J."/>
            <person name="Swalarsk-Parry B.S."/>
            <person name="Vaghefi N."/>
            <person name="Wilken P.M."/>
            <person name="An Z."/>
            <person name="de Beer Z.W."/>
            <person name="De Vos L."/>
            <person name="Chen L."/>
            <person name="Duong T.A."/>
            <person name="Gao Y."/>
            <person name="Hammerbacher A."/>
            <person name="Kikkert J.R."/>
            <person name="Li Y."/>
            <person name="Li H."/>
            <person name="Li K."/>
            <person name="Li Q."/>
            <person name="Liu X."/>
            <person name="Ma X."/>
            <person name="Naidoo K."/>
            <person name="Pethybridge S.J."/>
            <person name="Sun J."/>
            <person name="Steenkamp E.T."/>
            <person name="van der Nest M.A."/>
            <person name="van Wyk S."/>
            <person name="Wingfield M.J."/>
            <person name="Xiong C."/>
            <person name="Yue Q."/>
            <person name="Zhang X."/>
        </authorList>
    </citation>
    <scope>NUCLEOTIDE SEQUENCE [LARGE SCALE GENOMIC DNA]</scope>
    <source>
        <strain evidence="5 6">BP6252</strain>
    </source>
</reference>
<dbReference type="STRING" id="1849047.A0A3D8QQD4"/>
<dbReference type="Pfam" id="PF00400">
    <property type="entry name" value="WD40"/>
    <property type="match status" value="3"/>
</dbReference>
<dbReference type="PANTHER" id="PTHR19848">
    <property type="entry name" value="WD40 REPEAT PROTEIN"/>
    <property type="match status" value="1"/>
</dbReference>
<dbReference type="GO" id="GO:0004672">
    <property type="term" value="F:protein kinase activity"/>
    <property type="evidence" value="ECO:0007669"/>
    <property type="project" value="InterPro"/>
</dbReference>
<dbReference type="Gene3D" id="1.10.510.10">
    <property type="entry name" value="Transferase(Phosphotransferase) domain 1"/>
    <property type="match status" value="1"/>
</dbReference>
<name>A0A3D8QQD4_9HELO</name>
<dbReference type="Proteomes" id="UP000256645">
    <property type="component" value="Unassembled WGS sequence"/>
</dbReference>
<dbReference type="PROSITE" id="PS50082">
    <property type="entry name" value="WD_REPEATS_2"/>
    <property type="match status" value="3"/>
</dbReference>
<protein>
    <recommendedName>
        <fullName evidence="4">Protein kinase domain-containing protein</fullName>
    </recommendedName>
</protein>
<dbReference type="SUPFAM" id="SSF56112">
    <property type="entry name" value="Protein kinase-like (PK-like)"/>
    <property type="match status" value="1"/>
</dbReference>
<dbReference type="PRINTS" id="PR00320">
    <property type="entry name" value="GPROTEINBRPT"/>
</dbReference>
<feature type="repeat" description="WD" evidence="3">
    <location>
        <begin position="333"/>
        <end position="374"/>
    </location>
</feature>
<dbReference type="PROSITE" id="PS00678">
    <property type="entry name" value="WD_REPEATS_1"/>
    <property type="match status" value="1"/>
</dbReference>
<evidence type="ECO:0000259" key="4">
    <source>
        <dbReference type="PROSITE" id="PS50011"/>
    </source>
</evidence>
<accession>A0A3D8QQD4</accession>
<feature type="repeat" description="WD" evidence="3">
    <location>
        <begin position="249"/>
        <end position="285"/>
    </location>
</feature>
<evidence type="ECO:0000313" key="5">
    <source>
        <dbReference type="EMBL" id="RDW63684.1"/>
    </source>
</evidence>
<dbReference type="InterPro" id="IPR015943">
    <property type="entry name" value="WD40/YVTN_repeat-like_dom_sf"/>
</dbReference>
<dbReference type="InterPro" id="IPR036322">
    <property type="entry name" value="WD40_repeat_dom_sf"/>
</dbReference>
<dbReference type="SMART" id="SM00320">
    <property type="entry name" value="WD40"/>
    <property type="match status" value="3"/>
</dbReference>
<organism evidence="5 6">
    <name type="scientific">Coleophoma cylindrospora</name>
    <dbReference type="NCBI Taxonomy" id="1849047"/>
    <lineage>
        <taxon>Eukaryota</taxon>
        <taxon>Fungi</taxon>
        <taxon>Dikarya</taxon>
        <taxon>Ascomycota</taxon>
        <taxon>Pezizomycotina</taxon>
        <taxon>Leotiomycetes</taxon>
        <taxon>Helotiales</taxon>
        <taxon>Dermateaceae</taxon>
        <taxon>Coleophoma</taxon>
    </lineage>
</organism>
<dbReference type="GO" id="GO:0005524">
    <property type="term" value="F:ATP binding"/>
    <property type="evidence" value="ECO:0007669"/>
    <property type="project" value="InterPro"/>
</dbReference>
<comment type="caution">
    <text evidence="5">The sequence shown here is derived from an EMBL/GenBank/DDBJ whole genome shotgun (WGS) entry which is preliminary data.</text>
</comment>
<dbReference type="PROSITE" id="PS50011">
    <property type="entry name" value="PROTEIN_KINASE_DOM"/>
    <property type="match status" value="1"/>
</dbReference>
<feature type="repeat" description="WD" evidence="3">
    <location>
        <begin position="291"/>
        <end position="332"/>
    </location>
</feature>
<dbReference type="InterPro" id="IPR011009">
    <property type="entry name" value="Kinase-like_dom_sf"/>
</dbReference>
<dbReference type="SUPFAM" id="SSF50978">
    <property type="entry name" value="WD40 repeat-like"/>
    <property type="match status" value="1"/>
</dbReference>
<evidence type="ECO:0000256" key="1">
    <source>
        <dbReference type="ARBA" id="ARBA00022574"/>
    </source>
</evidence>
<keyword evidence="1 3" id="KW-0853">WD repeat</keyword>
<dbReference type="EMBL" id="PDLM01000013">
    <property type="protein sequence ID" value="RDW63684.1"/>
    <property type="molecule type" value="Genomic_DNA"/>
</dbReference>
<proteinExistence type="predicted"/>
<dbReference type="InterPro" id="IPR000719">
    <property type="entry name" value="Prot_kinase_dom"/>
</dbReference>
<dbReference type="InterPro" id="IPR020472">
    <property type="entry name" value="WD40_PAC1"/>
</dbReference>
<dbReference type="PROSITE" id="PS50294">
    <property type="entry name" value="WD_REPEATS_REGION"/>
    <property type="match status" value="3"/>
</dbReference>
<keyword evidence="2" id="KW-0677">Repeat</keyword>
<dbReference type="OrthoDB" id="3783534at2759"/>
<gene>
    <name evidence="5" type="ORF">BP6252_11229</name>
</gene>
<keyword evidence="6" id="KW-1185">Reference proteome</keyword>
<evidence type="ECO:0000256" key="2">
    <source>
        <dbReference type="ARBA" id="ARBA00022737"/>
    </source>
</evidence>
<feature type="domain" description="Protein kinase" evidence="4">
    <location>
        <begin position="1"/>
        <end position="137"/>
    </location>
</feature>
<sequence>MFRSGARACLVHSLILYVISKRTAKGLTVLRTLTGTPAFAAPEIPLYGSSAKLQYTNAVDIWVVGMIAFLILTGKTLFIDQHAGQRERYITGEFAFPSEDLFASNITREGCEFTKSLVAVRAEDRPGAKESLQSQWLASIVEPVVLETQRTMTTSKALTSPENPSFYSDAEASTAWRTHDQSLSYTPHISTDTFTNKADLENFGPSTLQNQVSLLKLNDEETIIAPRPENLKAQTEARNEAYIQLPAILEGHSKPVRAVAYSPDGKQIASAPEDKTVRLWDTATGIAGAILKGHSDSVLAVAYTPDGKQIASASKGKTVRLWDTATGAAGAILKGHSNVVLAVAYSPDGKQIASALWDMTLRLWDAAKQNQIRKIRRLLNSSKSL</sequence>
<dbReference type="Pfam" id="PF00069">
    <property type="entry name" value="Pkinase"/>
    <property type="match status" value="1"/>
</dbReference>
<dbReference type="Gene3D" id="2.130.10.10">
    <property type="entry name" value="YVTN repeat-like/Quinoprotein amine dehydrogenase"/>
    <property type="match status" value="1"/>
</dbReference>
<evidence type="ECO:0000313" key="6">
    <source>
        <dbReference type="Proteomes" id="UP000256645"/>
    </source>
</evidence>
<dbReference type="InterPro" id="IPR019775">
    <property type="entry name" value="WD40_repeat_CS"/>
</dbReference>